<evidence type="ECO:0008006" key="3">
    <source>
        <dbReference type="Google" id="ProtNLM"/>
    </source>
</evidence>
<dbReference type="OrthoDB" id="9811577at2"/>
<name>E1QK88_DESB2</name>
<dbReference type="KEGG" id="dbr:Deba_2627"/>
<dbReference type="HOGENOM" id="CLU_137390_1_1_7"/>
<dbReference type="InterPro" id="IPR021866">
    <property type="entry name" value="SpoIIAA-like"/>
</dbReference>
<dbReference type="SUPFAM" id="SSF52091">
    <property type="entry name" value="SpoIIaa-like"/>
    <property type="match status" value="1"/>
</dbReference>
<proteinExistence type="predicted"/>
<protein>
    <recommendedName>
        <fullName evidence="3">STAS/SEC14 domain-containing protein</fullName>
    </recommendedName>
</protein>
<keyword evidence="2" id="KW-1185">Reference proteome</keyword>
<dbReference type="STRING" id="644282.Deba_2627"/>
<dbReference type="InterPro" id="IPR036513">
    <property type="entry name" value="STAS_dom_sf"/>
</dbReference>
<dbReference type="Gene3D" id="3.40.50.10600">
    <property type="entry name" value="SpoIIaa-like domains"/>
    <property type="match status" value="1"/>
</dbReference>
<sequence length="120" mass="13447">MLEIMPQSSGNIVAVHVTGALNLEQDKYKIFEGVAQASHQTGKFRILLDFDEDIKGMTMTEAIEMASFVIEQQGQLEKVALVGRPEWASSFADYLGLATNVKFKYFQHGLLPQALEWLRA</sequence>
<dbReference type="InterPro" id="IPR038396">
    <property type="entry name" value="SpoIIAA-like_sf"/>
</dbReference>
<dbReference type="AlphaFoldDB" id="E1QK88"/>
<organism evidence="1 2">
    <name type="scientific">Desulfarculus baarsii (strain ATCC 33931 / DSM 2075 / LMG 7858 / VKM B-1802 / 2st14)</name>
    <dbReference type="NCBI Taxonomy" id="644282"/>
    <lineage>
        <taxon>Bacteria</taxon>
        <taxon>Pseudomonadati</taxon>
        <taxon>Thermodesulfobacteriota</taxon>
        <taxon>Desulfarculia</taxon>
        <taxon>Desulfarculales</taxon>
        <taxon>Desulfarculaceae</taxon>
        <taxon>Desulfarculus</taxon>
    </lineage>
</organism>
<dbReference type="EMBL" id="CP002085">
    <property type="protein sequence ID" value="ADK85981.1"/>
    <property type="molecule type" value="Genomic_DNA"/>
</dbReference>
<dbReference type="Pfam" id="PF11964">
    <property type="entry name" value="SpoIIAA-like"/>
    <property type="match status" value="1"/>
</dbReference>
<gene>
    <name evidence="1" type="ordered locus">Deba_2627</name>
</gene>
<evidence type="ECO:0000313" key="1">
    <source>
        <dbReference type="EMBL" id="ADK85981.1"/>
    </source>
</evidence>
<evidence type="ECO:0000313" key="2">
    <source>
        <dbReference type="Proteomes" id="UP000009047"/>
    </source>
</evidence>
<dbReference type="RefSeq" id="WP_013259420.1">
    <property type="nucleotide sequence ID" value="NC_014365.1"/>
</dbReference>
<dbReference type="Proteomes" id="UP000009047">
    <property type="component" value="Chromosome"/>
</dbReference>
<accession>E1QK88</accession>
<reference evidence="1 2" key="1">
    <citation type="journal article" date="2010" name="Stand. Genomic Sci.">
        <title>Complete genome sequence of Desulfarculus baarsii type strain (2st14).</title>
        <authorList>
            <person name="Sun H."/>
            <person name="Spring S."/>
            <person name="Lapidus A."/>
            <person name="Davenport K."/>
            <person name="Del Rio T.G."/>
            <person name="Tice H."/>
            <person name="Nolan M."/>
            <person name="Copeland A."/>
            <person name="Cheng J.F."/>
            <person name="Lucas S."/>
            <person name="Tapia R."/>
            <person name="Goodwin L."/>
            <person name="Pitluck S."/>
            <person name="Ivanova N."/>
            <person name="Pagani I."/>
            <person name="Mavromatis K."/>
            <person name="Ovchinnikova G."/>
            <person name="Pati A."/>
            <person name="Chen A."/>
            <person name="Palaniappan K."/>
            <person name="Hauser L."/>
            <person name="Chang Y.J."/>
            <person name="Jeffries C.D."/>
            <person name="Detter J.C."/>
            <person name="Han C."/>
            <person name="Rohde M."/>
            <person name="Brambilla E."/>
            <person name="Goker M."/>
            <person name="Woyke T."/>
            <person name="Bristow J."/>
            <person name="Eisen J.A."/>
            <person name="Markowitz V."/>
            <person name="Hugenholtz P."/>
            <person name="Kyrpides N.C."/>
            <person name="Klenk H.P."/>
            <person name="Land M."/>
        </authorList>
    </citation>
    <scope>NUCLEOTIDE SEQUENCE [LARGE SCALE GENOMIC DNA]</scope>
    <source>
        <strain evidence="2">ATCC 33931 / DSM 2075 / LMG 7858 / VKM B-1802 / 2st14</strain>
    </source>
</reference>